<dbReference type="PANTHER" id="PTHR30619:SF1">
    <property type="entry name" value="RECOMBINATION PROTEIN 2"/>
    <property type="match status" value="1"/>
</dbReference>
<keyword evidence="4 6" id="KW-1133">Transmembrane helix</keyword>
<proteinExistence type="predicted"/>
<feature type="domain" description="ComEC/Rec2-related protein" evidence="7">
    <location>
        <begin position="270"/>
        <end position="551"/>
    </location>
</feature>
<feature type="transmembrane region" description="Helical" evidence="6">
    <location>
        <begin position="327"/>
        <end position="345"/>
    </location>
</feature>
<evidence type="ECO:0000256" key="2">
    <source>
        <dbReference type="ARBA" id="ARBA00022475"/>
    </source>
</evidence>
<dbReference type="EMBL" id="RAPF01000001">
    <property type="protein sequence ID" value="RKF23291.1"/>
    <property type="molecule type" value="Genomic_DNA"/>
</dbReference>
<evidence type="ECO:0000313" key="10">
    <source>
        <dbReference type="Proteomes" id="UP000284395"/>
    </source>
</evidence>
<evidence type="ECO:0000313" key="9">
    <source>
        <dbReference type="EMBL" id="RKF23291.1"/>
    </source>
</evidence>
<organism evidence="9 10">
    <name type="scientific">Altericroceibacterium spongiae</name>
    <dbReference type="NCBI Taxonomy" id="2320269"/>
    <lineage>
        <taxon>Bacteria</taxon>
        <taxon>Pseudomonadati</taxon>
        <taxon>Pseudomonadota</taxon>
        <taxon>Alphaproteobacteria</taxon>
        <taxon>Sphingomonadales</taxon>
        <taxon>Erythrobacteraceae</taxon>
        <taxon>Altericroceibacterium</taxon>
    </lineage>
</organism>
<comment type="caution">
    <text evidence="9">The sequence shown here is derived from an EMBL/GenBank/DDBJ whole genome shotgun (WGS) entry which is preliminary data.</text>
</comment>
<feature type="transmembrane region" description="Helical" evidence="6">
    <location>
        <begin position="499"/>
        <end position="517"/>
    </location>
</feature>
<evidence type="ECO:0000256" key="6">
    <source>
        <dbReference type="SAM" id="Phobius"/>
    </source>
</evidence>
<dbReference type="Pfam" id="PF13567">
    <property type="entry name" value="DUF4131"/>
    <property type="match status" value="1"/>
</dbReference>
<keyword evidence="2" id="KW-1003">Cell membrane</keyword>
<dbReference type="PANTHER" id="PTHR30619">
    <property type="entry name" value="DNA INTERNALIZATION/COMPETENCE PROTEIN COMEC/REC2"/>
    <property type="match status" value="1"/>
</dbReference>
<feature type="transmembrane region" description="Helical" evidence="6">
    <location>
        <begin position="373"/>
        <end position="390"/>
    </location>
</feature>
<feature type="transmembrane region" description="Helical" evidence="6">
    <location>
        <begin position="529"/>
        <end position="548"/>
    </location>
</feature>
<dbReference type="AlphaFoldDB" id="A0A420ERJ6"/>
<dbReference type="NCBIfam" id="TIGR00360">
    <property type="entry name" value="ComEC_N-term"/>
    <property type="match status" value="1"/>
</dbReference>
<name>A0A420ERJ6_9SPHN</name>
<dbReference type="Proteomes" id="UP000284395">
    <property type="component" value="Unassembled WGS sequence"/>
</dbReference>
<dbReference type="InterPro" id="IPR025405">
    <property type="entry name" value="DUF4131"/>
</dbReference>
<feature type="transmembrane region" description="Helical" evidence="6">
    <location>
        <begin position="351"/>
        <end position="368"/>
    </location>
</feature>
<comment type="subcellular location">
    <subcellularLocation>
        <location evidence="1">Cell membrane</location>
        <topology evidence="1">Multi-pass membrane protein</topology>
    </subcellularLocation>
</comment>
<dbReference type="Pfam" id="PF03772">
    <property type="entry name" value="Competence"/>
    <property type="match status" value="1"/>
</dbReference>
<dbReference type="OrthoDB" id="9790149at2"/>
<sequence length="736" mass="79945">MGRGQQTPIVPMGERLTDAALPRTHWRKRAQLSSLGDYADTFLANAGFDRAPWLVVAFAAGIALWFGLSGPVAWVCATLIAFICASAGWLVWAKKIARNHLRLAVTTLLLCFIFGVAWIWIRSEMVGAEALKNPQIATVKARILERIEQPAADRLRLVLATRDLGDGQASKIRVNVPLDKDDPALREGAVIRAQVRLMPPAPPALPGGYDFARTAWFQRFVATGSVLGDVTVLKNSRKLSFFKGLQRFISGHVRSRLEGAPGHIAAAFASGDRGAISEADEDAMRDAGLTHLLSISGLHVSAIIAATYFLALKLLGLVPWLALRCRLPLLAAAISALAGIGYTLLTGAEVPTVRSCIGAVLVLLALAIGREPLSFRMVAVAAFVVLLLWPETLVGPSFQMSFSAVMAIIALHSAAPIRRFLAPREESWPVWMGRRVAMLLLTGIVIELALMPIVLFHFHRAGVYGALANVIAIPLVTFISMPLIALALLFDLVGLGGPVWWCAGLSLDVLLAIAHFTAGQPGAVKMLPVMGTGTFALFILGGLWLGLWRGRVRLLGSAPIAVATIMVLSTPRPDLLITGDGRHVAITGEGEHLLSLRDTRSDYTRDNLLELSGMDGGLRPLANWPGSECSRDFCVVSLRRGDRDWHILMARNREQVSERGLAAACERADIVIASRFLPRSCRPRWLKADRRMLLQTGGLSISLDDRTIRSVADMQGQHGWSPYRSHAERPVMKSLF</sequence>
<feature type="transmembrane region" description="Helical" evidence="6">
    <location>
        <begin position="72"/>
        <end position="91"/>
    </location>
</feature>
<feature type="transmembrane region" description="Helical" evidence="6">
    <location>
        <begin position="436"/>
        <end position="458"/>
    </location>
</feature>
<accession>A0A420ERJ6</accession>
<evidence type="ECO:0000256" key="3">
    <source>
        <dbReference type="ARBA" id="ARBA00022692"/>
    </source>
</evidence>
<keyword evidence="5 6" id="KW-0472">Membrane</keyword>
<feature type="domain" description="DUF4131" evidence="8">
    <location>
        <begin position="74"/>
        <end position="228"/>
    </location>
</feature>
<evidence type="ECO:0000256" key="1">
    <source>
        <dbReference type="ARBA" id="ARBA00004651"/>
    </source>
</evidence>
<reference evidence="9 10" key="1">
    <citation type="submission" date="2018-09" db="EMBL/GenBank/DDBJ databases">
        <title>Altererythrobacter spongiae sp. nov., isolated from a marine sponge.</title>
        <authorList>
            <person name="Zhuang L."/>
            <person name="Luo L."/>
        </authorList>
    </citation>
    <scope>NUCLEOTIDE SEQUENCE [LARGE SCALE GENOMIC DNA]</scope>
    <source>
        <strain evidence="9 10">HN-Y73</strain>
    </source>
</reference>
<dbReference type="InterPro" id="IPR052159">
    <property type="entry name" value="Competence_DNA_uptake"/>
</dbReference>
<feature type="transmembrane region" description="Helical" evidence="6">
    <location>
        <begin position="464"/>
        <end position="490"/>
    </location>
</feature>
<dbReference type="GO" id="GO:0005886">
    <property type="term" value="C:plasma membrane"/>
    <property type="evidence" value="ECO:0007669"/>
    <property type="project" value="UniProtKB-SubCell"/>
</dbReference>
<feature type="transmembrane region" description="Helical" evidence="6">
    <location>
        <begin position="51"/>
        <end position="66"/>
    </location>
</feature>
<feature type="transmembrane region" description="Helical" evidence="6">
    <location>
        <begin position="103"/>
        <end position="121"/>
    </location>
</feature>
<dbReference type="InterPro" id="IPR004477">
    <property type="entry name" value="ComEC_N"/>
</dbReference>
<protein>
    <submittedName>
        <fullName evidence="9">ComEC family competence protein</fullName>
    </submittedName>
</protein>
<evidence type="ECO:0000259" key="8">
    <source>
        <dbReference type="Pfam" id="PF13567"/>
    </source>
</evidence>
<evidence type="ECO:0000256" key="5">
    <source>
        <dbReference type="ARBA" id="ARBA00023136"/>
    </source>
</evidence>
<evidence type="ECO:0000256" key="4">
    <source>
        <dbReference type="ARBA" id="ARBA00022989"/>
    </source>
</evidence>
<gene>
    <name evidence="9" type="ORF">D6851_02100</name>
</gene>
<evidence type="ECO:0000259" key="7">
    <source>
        <dbReference type="Pfam" id="PF03772"/>
    </source>
</evidence>
<keyword evidence="3 6" id="KW-0812">Transmembrane</keyword>
<keyword evidence="10" id="KW-1185">Reference proteome</keyword>
<feature type="transmembrane region" description="Helical" evidence="6">
    <location>
        <begin position="292"/>
        <end position="315"/>
    </location>
</feature>